<feature type="transmembrane region" description="Helical" evidence="8">
    <location>
        <begin position="217"/>
        <end position="234"/>
    </location>
</feature>
<feature type="transmembrane region" description="Helical" evidence="8">
    <location>
        <begin position="421"/>
        <end position="439"/>
    </location>
</feature>
<evidence type="ECO:0000259" key="9">
    <source>
        <dbReference type="PROSITE" id="PS50850"/>
    </source>
</evidence>
<feature type="region of interest" description="Disordered" evidence="7">
    <location>
        <begin position="544"/>
        <end position="563"/>
    </location>
</feature>
<feature type="transmembrane region" description="Helical" evidence="8">
    <location>
        <begin position="90"/>
        <end position="107"/>
    </location>
</feature>
<feature type="transmembrane region" description="Helical" evidence="8">
    <location>
        <begin position="375"/>
        <end position="400"/>
    </location>
</feature>
<feature type="transmembrane region" description="Helical" evidence="8">
    <location>
        <begin position="514"/>
        <end position="533"/>
    </location>
</feature>
<keyword evidence="5 8" id="KW-1133">Transmembrane helix</keyword>
<keyword evidence="4 8" id="KW-0812">Transmembrane</keyword>
<comment type="caution">
    <text evidence="10">The sequence shown here is derived from an EMBL/GenBank/DDBJ whole genome shotgun (WGS) entry which is preliminary data.</text>
</comment>
<dbReference type="PANTHER" id="PTHR23501">
    <property type="entry name" value="MAJOR FACILITATOR SUPERFAMILY"/>
    <property type="match status" value="1"/>
</dbReference>
<feature type="transmembrane region" description="Helical" evidence="8">
    <location>
        <begin position="119"/>
        <end position="140"/>
    </location>
</feature>
<comment type="subcellular location">
    <subcellularLocation>
        <location evidence="1">Cell membrane</location>
        <topology evidence="1">Multi-pass membrane protein</topology>
    </subcellularLocation>
</comment>
<feature type="transmembrane region" description="Helical" evidence="8">
    <location>
        <begin position="240"/>
        <end position="264"/>
    </location>
</feature>
<feature type="transmembrane region" description="Helical" evidence="8">
    <location>
        <begin position="321"/>
        <end position="343"/>
    </location>
</feature>
<keyword evidence="2" id="KW-0813">Transport</keyword>
<evidence type="ECO:0000256" key="1">
    <source>
        <dbReference type="ARBA" id="ARBA00004651"/>
    </source>
</evidence>
<feature type="transmembrane region" description="Helical" evidence="8">
    <location>
        <begin position="152"/>
        <end position="172"/>
    </location>
</feature>
<evidence type="ECO:0000313" key="10">
    <source>
        <dbReference type="EMBL" id="MFC0546720.1"/>
    </source>
</evidence>
<accession>A0ABV6N3R1</accession>
<dbReference type="PROSITE" id="PS50850">
    <property type="entry name" value="MFS"/>
    <property type="match status" value="1"/>
</dbReference>
<evidence type="ECO:0000256" key="3">
    <source>
        <dbReference type="ARBA" id="ARBA00022475"/>
    </source>
</evidence>
<dbReference type="CDD" id="cd17502">
    <property type="entry name" value="MFS_Azr1_MDR_like"/>
    <property type="match status" value="1"/>
</dbReference>
<dbReference type="RefSeq" id="WP_273944598.1">
    <property type="nucleotide sequence ID" value="NZ_CP097263.1"/>
</dbReference>
<dbReference type="InterPro" id="IPR004638">
    <property type="entry name" value="EmrB-like"/>
</dbReference>
<feature type="transmembrane region" description="Helical" evidence="8">
    <location>
        <begin position="350"/>
        <end position="369"/>
    </location>
</feature>
<reference evidence="10 11" key="1">
    <citation type="submission" date="2024-09" db="EMBL/GenBank/DDBJ databases">
        <authorList>
            <person name="Sun Q."/>
            <person name="Mori K."/>
        </authorList>
    </citation>
    <scope>NUCLEOTIDE SEQUENCE [LARGE SCALE GENOMIC DNA]</scope>
    <source>
        <strain evidence="10 11">TBRC 1432</strain>
    </source>
</reference>
<feature type="transmembrane region" description="Helical" evidence="8">
    <location>
        <begin position="59"/>
        <end position="78"/>
    </location>
</feature>
<protein>
    <submittedName>
        <fullName evidence="10">MDR family MFS transporter</fullName>
    </submittedName>
</protein>
<dbReference type="EMBL" id="JBHLUD010000013">
    <property type="protein sequence ID" value="MFC0546720.1"/>
    <property type="molecule type" value="Genomic_DNA"/>
</dbReference>
<keyword evidence="6 8" id="KW-0472">Membrane</keyword>
<dbReference type="SUPFAM" id="SSF103473">
    <property type="entry name" value="MFS general substrate transporter"/>
    <property type="match status" value="1"/>
</dbReference>
<dbReference type="InterPro" id="IPR011701">
    <property type="entry name" value="MFS"/>
</dbReference>
<dbReference type="InterPro" id="IPR020846">
    <property type="entry name" value="MFS_dom"/>
</dbReference>
<proteinExistence type="predicted"/>
<dbReference type="Gene3D" id="1.20.1250.20">
    <property type="entry name" value="MFS general substrate transporter like domains"/>
    <property type="match status" value="1"/>
</dbReference>
<keyword evidence="3" id="KW-1003">Cell membrane</keyword>
<evidence type="ECO:0000256" key="4">
    <source>
        <dbReference type="ARBA" id="ARBA00022692"/>
    </source>
</evidence>
<feature type="transmembrane region" description="Helical" evidence="8">
    <location>
        <begin position="25"/>
        <end position="47"/>
    </location>
</feature>
<gene>
    <name evidence="10" type="ORF">ACFFH7_34790</name>
</gene>
<keyword evidence="11" id="KW-1185">Reference proteome</keyword>
<organism evidence="10 11">
    <name type="scientific">Kutzneria chonburiensis</name>
    <dbReference type="NCBI Taxonomy" id="1483604"/>
    <lineage>
        <taxon>Bacteria</taxon>
        <taxon>Bacillati</taxon>
        <taxon>Actinomycetota</taxon>
        <taxon>Actinomycetes</taxon>
        <taxon>Pseudonocardiales</taxon>
        <taxon>Pseudonocardiaceae</taxon>
        <taxon>Kutzneria</taxon>
    </lineage>
</organism>
<evidence type="ECO:0000256" key="5">
    <source>
        <dbReference type="ARBA" id="ARBA00022989"/>
    </source>
</evidence>
<evidence type="ECO:0000256" key="8">
    <source>
        <dbReference type="SAM" id="Phobius"/>
    </source>
</evidence>
<dbReference type="PANTHER" id="PTHR23501:SF197">
    <property type="entry name" value="COMD"/>
    <property type="match status" value="1"/>
</dbReference>
<evidence type="ECO:0000256" key="7">
    <source>
        <dbReference type="SAM" id="MobiDB-lite"/>
    </source>
</evidence>
<feature type="domain" description="Major facilitator superfamily (MFS) profile" evidence="9">
    <location>
        <begin position="25"/>
        <end position="538"/>
    </location>
</feature>
<feature type="transmembrane region" description="Helical" evidence="8">
    <location>
        <begin position="285"/>
        <end position="309"/>
    </location>
</feature>
<feature type="transmembrane region" description="Helical" evidence="8">
    <location>
        <begin position="184"/>
        <end position="205"/>
    </location>
</feature>
<sequence length="563" mass="58607">MAQTASPATAGVGGGGFTQRQIMTVISGLMLGMLLAALDQTIVSSAMRTIADQLHGQTLQAWATTAYLITSTIATPLYGKLSDIYGRKPMYLAAITIFLVGSVLSGISTSMYELAAFRALQGVGAGGLMSLAFAIVGDMIPARERGKYQGYFLAVFGLSSVAGPVVGGFFAGLPTLLGVDGWRWVFLVNIPIGVIALIVVSRVLNLPHNRVEQKVDYWGALTLCLGVVPLLIVAEQGQEWGWGSAGSLAMFAIGAIGIVSFIFVELRMGDAALLPMRLFRNSVFSLANVLNFIVGMGMFGGLAALPLYLQIVKGETPTNAGLLTLPLMVGITASSLSSGQVIARTGRYKVLPIIGTAAMATALFLFSGLSADSNLGYAGLVMALMGVGLGLCMQTLVLAIQNVAKPQDMGVATASATFFRGIGGTAGTAISLSILFGVVGERITNAFSAARTDPAFIAATQDPKVLANPANAGFLKGLASGGGNIDLENTSFIQQLDGRLARPLLEGFASAMDTVFLVGGITTVVAFALVWFLREVPLSTKSGLQRAAEGEQAEERALMPVLD</sequence>
<evidence type="ECO:0000256" key="6">
    <source>
        <dbReference type="ARBA" id="ARBA00023136"/>
    </source>
</evidence>
<dbReference type="InterPro" id="IPR036259">
    <property type="entry name" value="MFS_trans_sf"/>
</dbReference>
<dbReference type="Gene3D" id="1.20.1720.10">
    <property type="entry name" value="Multidrug resistance protein D"/>
    <property type="match status" value="1"/>
</dbReference>
<evidence type="ECO:0000256" key="2">
    <source>
        <dbReference type="ARBA" id="ARBA00022448"/>
    </source>
</evidence>
<name>A0ABV6N3R1_9PSEU</name>
<dbReference type="Pfam" id="PF07690">
    <property type="entry name" value="MFS_1"/>
    <property type="match status" value="1"/>
</dbReference>
<dbReference type="NCBIfam" id="TIGR00711">
    <property type="entry name" value="efflux_EmrB"/>
    <property type="match status" value="1"/>
</dbReference>
<dbReference type="Proteomes" id="UP001589810">
    <property type="component" value="Unassembled WGS sequence"/>
</dbReference>
<evidence type="ECO:0000313" key="11">
    <source>
        <dbReference type="Proteomes" id="UP001589810"/>
    </source>
</evidence>